<name>A0A2H3KP75_9CHLR</name>
<keyword evidence="1" id="KW-1133">Transmembrane helix</keyword>
<gene>
    <name evidence="2" type="ORF">A9Q02_11280</name>
</gene>
<dbReference type="RefSeq" id="WP_097651393.1">
    <property type="nucleotide sequence ID" value="NZ_LYXE01000062.1"/>
</dbReference>
<comment type="caution">
    <text evidence="2">The sequence shown here is derived from an EMBL/GenBank/DDBJ whole genome shotgun (WGS) entry which is preliminary data.</text>
</comment>
<proteinExistence type="predicted"/>
<dbReference type="PANTHER" id="PTHR42903:SF1">
    <property type="entry name" value="INNER MEMBRANE PROTEIN YCCF"/>
    <property type="match status" value="1"/>
</dbReference>
<feature type="transmembrane region" description="Helical" evidence="1">
    <location>
        <begin position="94"/>
        <end position="127"/>
    </location>
</feature>
<organism evidence="2 3">
    <name type="scientific">Candidatus Chloroploca asiatica</name>
    <dbReference type="NCBI Taxonomy" id="1506545"/>
    <lineage>
        <taxon>Bacteria</taxon>
        <taxon>Bacillati</taxon>
        <taxon>Chloroflexota</taxon>
        <taxon>Chloroflexia</taxon>
        <taxon>Chloroflexales</taxon>
        <taxon>Chloroflexineae</taxon>
        <taxon>Oscillochloridaceae</taxon>
        <taxon>Candidatus Chloroploca</taxon>
    </lineage>
</organism>
<dbReference type="EMBL" id="LYXE01000062">
    <property type="protein sequence ID" value="PDW00012.1"/>
    <property type="molecule type" value="Genomic_DNA"/>
</dbReference>
<keyword evidence="1" id="KW-0472">Membrane</keyword>
<accession>A0A2H3KP75</accession>
<evidence type="ECO:0000313" key="3">
    <source>
        <dbReference type="Proteomes" id="UP000220922"/>
    </source>
</evidence>
<dbReference type="Proteomes" id="UP000220922">
    <property type="component" value="Unassembled WGS sequence"/>
</dbReference>
<feature type="transmembrane region" description="Helical" evidence="1">
    <location>
        <begin position="12"/>
        <end position="29"/>
    </location>
</feature>
<keyword evidence="1" id="KW-0812">Transmembrane</keyword>
<reference evidence="2 3" key="1">
    <citation type="submission" date="2016-05" db="EMBL/GenBank/DDBJ databases">
        <authorList>
            <person name="Lavstsen T."/>
            <person name="Jespersen J.S."/>
        </authorList>
    </citation>
    <scope>NUCLEOTIDE SEQUENCE [LARGE SCALE GENOMIC DNA]</scope>
    <source>
        <strain evidence="2 3">B7-9</strain>
    </source>
</reference>
<dbReference type="OrthoDB" id="9790567at2"/>
<evidence type="ECO:0000256" key="1">
    <source>
        <dbReference type="SAM" id="Phobius"/>
    </source>
</evidence>
<feature type="transmembrane region" description="Helical" evidence="1">
    <location>
        <begin position="35"/>
        <end position="54"/>
    </location>
</feature>
<dbReference type="GO" id="GO:0005886">
    <property type="term" value="C:plasma membrane"/>
    <property type="evidence" value="ECO:0007669"/>
    <property type="project" value="TreeGrafter"/>
</dbReference>
<sequence length="139" mass="15882">MAAQTVYQTERGVHLVLRILYFFFFGLWFSAIWATIAWVLSVTIIGLPIGLWMLNRLPQVTTLRPQRSDLVVTESGAVYHANVKQRPFLIRALWFLLVGWWFSALWLAAAWALCTVIIGMPIGFLMFDRVPAVITLARS</sequence>
<evidence type="ECO:0000313" key="2">
    <source>
        <dbReference type="EMBL" id="PDW00012.1"/>
    </source>
</evidence>
<protein>
    <submittedName>
        <fullName evidence="2">Uncharacterized protein</fullName>
    </submittedName>
</protein>
<dbReference type="PANTHER" id="PTHR42903">
    <property type="entry name" value="INNER MEMBRANE PROTEIN YCCF"/>
    <property type="match status" value="1"/>
</dbReference>
<dbReference type="AlphaFoldDB" id="A0A2H3KP75"/>
<keyword evidence="3" id="KW-1185">Reference proteome</keyword>
<dbReference type="InterPro" id="IPR052937">
    <property type="entry name" value="Inner_membrane_protein"/>
</dbReference>